<keyword evidence="4 6" id="KW-1133">Transmembrane helix</keyword>
<keyword evidence="8" id="KW-1185">Reference proteome</keyword>
<comment type="similarity">
    <text evidence="6">Belongs to the insect chemoreceptor superfamily. Gustatory receptor (GR) family.</text>
</comment>
<proteinExistence type="inferred from homology"/>
<dbReference type="AlphaFoldDB" id="B3P885"/>
<keyword evidence="6" id="KW-0675">Receptor</keyword>
<dbReference type="OrthoDB" id="7881975at2759"/>
<evidence type="ECO:0000256" key="6">
    <source>
        <dbReference type="RuleBase" id="RU363108"/>
    </source>
</evidence>
<evidence type="ECO:0000313" key="8">
    <source>
        <dbReference type="Proteomes" id="UP000008711"/>
    </source>
</evidence>
<dbReference type="GO" id="GO:0050909">
    <property type="term" value="P:sensory perception of taste"/>
    <property type="evidence" value="ECO:0007669"/>
    <property type="project" value="InterPro"/>
</dbReference>
<dbReference type="HOGENOM" id="CLU_720168_0_0_1"/>
<evidence type="ECO:0000313" key="7">
    <source>
        <dbReference type="EMBL" id="EDV53489.1"/>
    </source>
</evidence>
<feature type="transmembrane region" description="Helical" evidence="6">
    <location>
        <begin position="144"/>
        <end position="166"/>
    </location>
</feature>
<feature type="transmembrane region" description="Helical" evidence="6">
    <location>
        <begin position="54"/>
        <end position="73"/>
    </location>
</feature>
<keyword evidence="5 6" id="KW-0472">Membrane</keyword>
<evidence type="ECO:0000256" key="3">
    <source>
        <dbReference type="ARBA" id="ARBA00022692"/>
    </source>
</evidence>
<keyword evidence="2 6" id="KW-1003">Cell membrane</keyword>
<evidence type="ECO:0000256" key="1">
    <source>
        <dbReference type="ARBA" id="ARBA00004651"/>
    </source>
</evidence>
<dbReference type="OMA" id="GNQLNNC"/>
<feature type="transmembrane region" description="Helical" evidence="6">
    <location>
        <begin position="276"/>
        <end position="298"/>
    </location>
</feature>
<dbReference type="KEGG" id="der:6555049"/>
<feature type="transmembrane region" description="Helical" evidence="6">
    <location>
        <begin position="93"/>
        <end position="110"/>
    </location>
</feature>
<dbReference type="GO" id="GO:0005886">
    <property type="term" value="C:plasma membrane"/>
    <property type="evidence" value="ECO:0007669"/>
    <property type="project" value="UniProtKB-SubCell"/>
</dbReference>
<gene>
    <name evidence="7" type="primary">Dere\GG12159</name>
    <name evidence="7" type="ORF">Dere_GG12159</name>
</gene>
<comment type="function">
    <text evidence="6">Gustatory receptor which mediates acceptance or avoidance behavior, depending on its substrates.</text>
</comment>
<feature type="transmembrane region" description="Helical" evidence="6">
    <location>
        <begin position="310"/>
        <end position="333"/>
    </location>
</feature>
<name>B3P885_DROER</name>
<dbReference type="InterPro" id="IPR013604">
    <property type="entry name" value="7TM_chemorcpt"/>
</dbReference>
<keyword evidence="3 6" id="KW-0812">Transmembrane</keyword>
<accession>B3P885</accession>
<evidence type="ECO:0000256" key="5">
    <source>
        <dbReference type="ARBA" id="ARBA00023136"/>
    </source>
</evidence>
<dbReference type="EMBL" id="CH954182">
    <property type="protein sequence ID" value="EDV53489.1"/>
    <property type="molecule type" value="Genomic_DNA"/>
</dbReference>
<evidence type="ECO:0000256" key="2">
    <source>
        <dbReference type="ARBA" id="ARBA00022475"/>
    </source>
</evidence>
<dbReference type="Pfam" id="PF08395">
    <property type="entry name" value="7tm_7"/>
    <property type="match status" value="1"/>
</dbReference>
<reference evidence="7 8" key="2">
    <citation type="journal article" date="2008" name="Bioinformatics">
        <title>Assembly reconciliation.</title>
        <authorList>
            <person name="Zimin A.V."/>
            <person name="Smith D.R."/>
            <person name="Sutton G."/>
            <person name="Yorke J.A."/>
        </authorList>
    </citation>
    <scope>NUCLEOTIDE SEQUENCE [LARGE SCALE GENOMIC DNA]</scope>
    <source>
        <strain evidence="7 8">TSC#14021-0224.01</strain>
    </source>
</reference>
<protein>
    <recommendedName>
        <fullName evidence="6">Gustatory receptor</fullName>
    </recommendedName>
</protein>
<evidence type="ECO:0000256" key="4">
    <source>
        <dbReference type="ARBA" id="ARBA00022989"/>
    </source>
</evidence>
<feature type="transmembrane region" description="Helical" evidence="6">
    <location>
        <begin position="20"/>
        <end position="42"/>
    </location>
</feature>
<dbReference type="Proteomes" id="UP000008711">
    <property type="component" value="Unassembled WGS sequence"/>
</dbReference>
<comment type="subcellular location">
    <subcellularLocation>
        <location evidence="1 6">Cell membrane</location>
        <topology evidence="1 6">Multi-pass membrane protein</topology>
    </subcellularLocation>
</comment>
<dbReference type="PhylomeDB" id="B3P885"/>
<organism evidence="7 8">
    <name type="scientific">Drosophila erecta</name>
    <name type="common">Fruit fly</name>
    <dbReference type="NCBI Taxonomy" id="7220"/>
    <lineage>
        <taxon>Eukaryota</taxon>
        <taxon>Metazoa</taxon>
        <taxon>Ecdysozoa</taxon>
        <taxon>Arthropoda</taxon>
        <taxon>Hexapoda</taxon>
        <taxon>Insecta</taxon>
        <taxon>Pterygota</taxon>
        <taxon>Neoptera</taxon>
        <taxon>Endopterygota</taxon>
        <taxon>Diptera</taxon>
        <taxon>Brachycera</taxon>
        <taxon>Muscomorpha</taxon>
        <taxon>Ephydroidea</taxon>
        <taxon>Drosophilidae</taxon>
        <taxon>Drosophila</taxon>
        <taxon>Sophophora</taxon>
    </lineage>
</organism>
<dbReference type="eggNOG" id="ENOG502TD1C">
    <property type="taxonomic scope" value="Eukaryota"/>
</dbReference>
<sequence length="417" mass="48526">MRFLKRLTRRFPATFRRGKLHSQLVMICAFGNIFLNILYGVYIGRFSFRRKKFVFSKGVAIYGLCVATLFALFYIWNIYHEISTSQINLRDTIGIYCYMNVGICLFNYVTQWEKSLKLIRFQNSIPLFKVLDSLDISAIIVWRAFMYSLLKMLFCPLIAYITLILYQRRLHPEYHWTSLRTAKTMLPLIVSNQINNCFFGGLVIANLVVAALNRKLHGTVKEANVLQSPSQMNLHKPYYRMRRFCELADLLDELAEKYAVTAECSKRFLRFTDWSMVLSLLMNLLGITMGCYNQYLAIADHYINEEPFDLFQAIVLLVFLAVPFLELVMVARISNQTLMETRRTGELLQRFDLQHADARFKQVVNAFWLKVVTIDYKLMPLGLLELNTSLVNKVFSSVTGSLLILIQSDLTLRFSLK</sequence>
<keyword evidence="6" id="KW-0807">Transducer</keyword>
<comment type="caution">
    <text evidence="6">Lacks conserved residue(s) required for the propagation of feature annotation.</text>
</comment>
<dbReference type="GO" id="GO:0007165">
    <property type="term" value="P:signal transduction"/>
    <property type="evidence" value="ECO:0007669"/>
    <property type="project" value="UniProtKB-KW"/>
</dbReference>
<reference evidence="7 8" key="1">
    <citation type="journal article" date="2007" name="Nature">
        <title>Evolution of genes and genomes on the Drosophila phylogeny.</title>
        <authorList>
            <consortium name="Drosophila 12 Genomes Consortium"/>
            <person name="Clark A.G."/>
            <person name="Eisen M.B."/>
            <person name="Smith D.R."/>
            <person name="Bergman C.M."/>
            <person name="Oliver B."/>
            <person name="Markow T.A."/>
            <person name="Kaufman T.C."/>
            <person name="Kellis M."/>
            <person name="Gelbart W."/>
            <person name="Iyer V.N."/>
            <person name="Pollard D.A."/>
            <person name="Sackton T.B."/>
            <person name="Larracuente A.M."/>
            <person name="Singh N.D."/>
            <person name="Abad J.P."/>
            <person name="Abt D.N."/>
            <person name="Adryan B."/>
            <person name="Aguade M."/>
            <person name="Akashi H."/>
            <person name="Anderson W.W."/>
            <person name="Aquadro C.F."/>
            <person name="Ardell D.H."/>
            <person name="Arguello R."/>
            <person name="Artieri C.G."/>
            <person name="Barbash D.A."/>
            <person name="Barker D."/>
            <person name="Barsanti P."/>
            <person name="Batterham P."/>
            <person name="Batzoglou S."/>
            <person name="Begun D."/>
            <person name="Bhutkar A."/>
            <person name="Blanco E."/>
            <person name="Bosak S.A."/>
            <person name="Bradley R.K."/>
            <person name="Brand A.D."/>
            <person name="Brent M.R."/>
            <person name="Brooks A.N."/>
            <person name="Brown R.H."/>
            <person name="Butlin R.K."/>
            <person name="Caggese C."/>
            <person name="Calvi B.R."/>
            <person name="Bernardo de Carvalho A."/>
            <person name="Caspi A."/>
            <person name="Castrezana S."/>
            <person name="Celniker S.E."/>
            <person name="Chang J.L."/>
            <person name="Chapple C."/>
            <person name="Chatterji S."/>
            <person name="Chinwalla A."/>
            <person name="Civetta A."/>
            <person name="Clifton S.W."/>
            <person name="Comeron J.M."/>
            <person name="Costello J.C."/>
            <person name="Coyne J.A."/>
            <person name="Daub J."/>
            <person name="David R.G."/>
            <person name="Delcher A.L."/>
            <person name="Delehaunty K."/>
            <person name="Do C.B."/>
            <person name="Ebling H."/>
            <person name="Edwards K."/>
            <person name="Eickbush T."/>
            <person name="Evans J.D."/>
            <person name="Filipski A."/>
            <person name="Findeiss S."/>
            <person name="Freyhult E."/>
            <person name="Fulton L."/>
            <person name="Fulton R."/>
            <person name="Garcia A.C."/>
            <person name="Gardiner A."/>
            <person name="Garfield D.A."/>
            <person name="Garvin B.E."/>
            <person name="Gibson G."/>
            <person name="Gilbert D."/>
            <person name="Gnerre S."/>
            <person name="Godfrey J."/>
            <person name="Good R."/>
            <person name="Gotea V."/>
            <person name="Gravely B."/>
            <person name="Greenberg A.J."/>
            <person name="Griffiths-Jones S."/>
            <person name="Gross S."/>
            <person name="Guigo R."/>
            <person name="Gustafson E.A."/>
            <person name="Haerty W."/>
            <person name="Hahn M.W."/>
            <person name="Halligan D.L."/>
            <person name="Halpern A.L."/>
            <person name="Halter G.M."/>
            <person name="Han M.V."/>
            <person name="Heger A."/>
            <person name="Hillier L."/>
            <person name="Hinrichs A.S."/>
            <person name="Holmes I."/>
            <person name="Hoskins R.A."/>
            <person name="Hubisz M.J."/>
            <person name="Hultmark D."/>
            <person name="Huntley M.A."/>
            <person name="Jaffe D.B."/>
            <person name="Jagadeeshan S."/>
            <person name="Jeck W.R."/>
            <person name="Johnson J."/>
            <person name="Jones C.D."/>
            <person name="Jordan W.C."/>
            <person name="Karpen G.H."/>
            <person name="Kataoka E."/>
            <person name="Keightley P.D."/>
            <person name="Kheradpour P."/>
            <person name="Kirkness E.F."/>
            <person name="Koerich L.B."/>
            <person name="Kristiansen K."/>
            <person name="Kudrna D."/>
            <person name="Kulathinal R.J."/>
            <person name="Kumar S."/>
            <person name="Kwok R."/>
            <person name="Lander E."/>
            <person name="Langley C.H."/>
            <person name="Lapoint R."/>
            <person name="Lazzaro B.P."/>
            <person name="Lee S.J."/>
            <person name="Levesque L."/>
            <person name="Li R."/>
            <person name="Lin C.F."/>
            <person name="Lin M.F."/>
            <person name="Lindblad-Toh K."/>
            <person name="Llopart A."/>
            <person name="Long M."/>
            <person name="Low L."/>
            <person name="Lozovsky E."/>
            <person name="Lu J."/>
            <person name="Luo M."/>
            <person name="Machado C.A."/>
            <person name="Makalowski W."/>
            <person name="Marzo M."/>
            <person name="Matsuda M."/>
            <person name="Matzkin L."/>
            <person name="McAllister B."/>
            <person name="McBride C.S."/>
            <person name="McKernan B."/>
            <person name="McKernan K."/>
            <person name="Mendez-Lago M."/>
            <person name="Minx P."/>
            <person name="Mollenhauer M.U."/>
            <person name="Montooth K."/>
            <person name="Mount S.M."/>
            <person name="Mu X."/>
            <person name="Myers E."/>
            <person name="Negre B."/>
            <person name="Newfeld S."/>
            <person name="Nielsen R."/>
            <person name="Noor M.A."/>
            <person name="O'Grady P."/>
            <person name="Pachter L."/>
            <person name="Papaceit M."/>
            <person name="Parisi M.J."/>
            <person name="Parisi M."/>
            <person name="Parts L."/>
            <person name="Pedersen J.S."/>
            <person name="Pesole G."/>
            <person name="Phillippy A.M."/>
            <person name="Ponting C.P."/>
            <person name="Pop M."/>
            <person name="Porcelli D."/>
            <person name="Powell J.R."/>
            <person name="Prohaska S."/>
            <person name="Pruitt K."/>
            <person name="Puig M."/>
            <person name="Quesneville H."/>
            <person name="Ram K.R."/>
            <person name="Rand D."/>
            <person name="Rasmussen M.D."/>
            <person name="Reed L.K."/>
            <person name="Reenan R."/>
            <person name="Reily A."/>
            <person name="Remington K.A."/>
            <person name="Rieger T.T."/>
            <person name="Ritchie M.G."/>
            <person name="Robin C."/>
            <person name="Rogers Y.H."/>
            <person name="Rohde C."/>
            <person name="Rozas J."/>
            <person name="Rubenfield M.J."/>
            <person name="Ruiz A."/>
            <person name="Russo S."/>
            <person name="Salzberg S.L."/>
            <person name="Sanchez-Gracia A."/>
            <person name="Saranga D.J."/>
            <person name="Sato H."/>
            <person name="Schaeffer S.W."/>
            <person name="Schatz M.C."/>
            <person name="Schlenke T."/>
            <person name="Schwartz R."/>
            <person name="Segarra C."/>
            <person name="Singh R.S."/>
            <person name="Sirot L."/>
            <person name="Sirota M."/>
            <person name="Sisneros N.B."/>
            <person name="Smith C.D."/>
            <person name="Smith T.F."/>
            <person name="Spieth J."/>
            <person name="Stage D.E."/>
            <person name="Stark A."/>
            <person name="Stephan W."/>
            <person name="Strausberg R.L."/>
            <person name="Strempel S."/>
            <person name="Sturgill D."/>
            <person name="Sutton G."/>
            <person name="Sutton G.G."/>
            <person name="Tao W."/>
            <person name="Teichmann S."/>
            <person name="Tobari Y.N."/>
            <person name="Tomimura Y."/>
            <person name="Tsolas J.M."/>
            <person name="Valente V.L."/>
            <person name="Venter E."/>
            <person name="Venter J.C."/>
            <person name="Vicario S."/>
            <person name="Vieira F.G."/>
            <person name="Vilella A.J."/>
            <person name="Villasante A."/>
            <person name="Walenz B."/>
            <person name="Wang J."/>
            <person name="Wasserman M."/>
            <person name="Watts T."/>
            <person name="Wilson D."/>
            <person name="Wilson R.K."/>
            <person name="Wing R.A."/>
            <person name="Wolfner M.F."/>
            <person name="Wong A."/>
            <person name="Wong G.K."/>
            <person name="Wu C.I."/>
            <person name="Wu G."/>
            <person name="Yamamoto D."/>
            <person name="Yang H.P."/>
            <person name="Yang S.P."/>
            <person name="Yorke J.A."/>
            <person name="Yoshida K."/>
            <person name="Zdobnov E."/>
            <person name="Zhang P."/>
            <person name="Zhang Y."/>
            <person name="Zimin A.V."/>
            <person name="Baldwin J."/>
            <person name="Abdouelleil A."/>
            <person name="Abdulkadir J."/>
            <person name="Abebe A."/>
            <person name="Abera B."/>
            <person name="Abreu J."/>
            <person name="Acer S.C."/>
            <person name="Aftuck L."/>
            <person name="Alexander A."/>
            <person name="An P."/>
            <person name="Anderson E."/>
            <person name="Anderson S."/>
            <person name="Arachi H."/>
            <person name="Azer M."/>
            <person name="Bachantsang P."/>
            <person name="Barry A."/>
            <person name="Bayul T."/>
            <person name="Berlin A."/>
            <person name="Bessette D."/>
            <person name="Bloom T."/>
            <person name="Blye J."/>
            <person name="Boguslavskiy L."/>
            <person name="Bonnet C."/>
            <person name="Boukhgalter B."/>
            <person name="Bourzgui I."/>
            <person name="Brown A."/>
            <person name="Cahill P."/>
            <person name="Channer S."/>
            <person name="Cheshatsang Y."/>
            <person name="Chuda L."/>
            <person name="Citroen M."/>
            <person name="Collymore A."/>
            <person name="Cooke P."/>
            <person name="Costello M."/>
            <person name="D'Aco K."/>
            <person name="Daza R."/>
            <person name="De Haan G."/>
            <person name="DeGray S."/>
            <person name="DeMaso C."/>
            <person name="Dhargay N."/>
            <person name="Dooley K."/>
            <person name="Dooley E."/>
            <person name="Doricent M."/>
            <person name="Dorje P."/>
            <person name="Dorjee K."/>
            <person name="Dupes A."/>
            <person name="Elong R."/>
            <person name="Falk J."/>
            <person name="Farina A."/>
            <person name="Faro S."/>
            <person name="Ferguson D."/>
            <person name="Fisher S."/>
            <person name="Foley C.D."/>
            <person name="Franke A."/>
            <person name="Friedrich D."/>
            <person name="Gadbois L."/>
            <person name="Gearin G."/>
            <person name="Gearin C.R."/>
            <person name="Giannoukos G."/>
            <person name="Goode T."/>
            <person name="Graham J."/>
            <person name="Grandbois E."/>
            <person name="Grewal S."/>
            <person name="Gyaltsen K."/>
            <person name="Hafez N."/>
            <person name="Hagos B."/>
            <person name="Hall J."/>
            <person name="Henson C."/>
            <person name="Hollinger A."/>
            <person name="Honan T."/>
            <person name="Huard M.D."/>
            <person name="Hughes L."/>
            <person name="Hurhula B."/>
            <person name="Husby M.E."/>
            <person name="Kamat A."/>
            <person name="Kanga B."/>
            <person name="Kashin S."/>
            <person name="Khazanovich D."/>
            <person name="Kisner P."/>
            <person name="Lance K."/>
            <person name="Lara M."/>
            <person name="Lee W."/>
            <person name="Lennon N."/>
            <person name="Letendre F."/>
            <person name="LeVine R."/>
            <person name="Lipovsky A."/>
            <person name="Liu X."/>
            <person name="Liu J."/>
            <person name="Liu S."/>
            <person name="Lokyitsang T."/>
            <person name="Lokyitsang Y."/>
            <person name="Lubonja R."/>
            <person name="Lui A."/>
            <person name="MacDonald P."/>
            <person name="Magnisalis V."/>
            <person name="Maru K."/>
            <person name="Matthews C."/>
            <person name="McCusker W."/>
            <person name="McDonough S."/>
            <person name="Mehta T."/>
            <person name="Meldrim J."/>
            <person name="Meneus L."/>
            <person name="Mihai O."/>
            <person name="Mihalev A."/>
            <person name="Mihova T."/>
            <person name="Mittelman R."/>
            <person name="Mlenga V."/>
            <person name="Montmayeur A."/>
            <person name="Mulrain L."/>
            <person name="Navidi A."/>
            <person name="Naylor J."/>
            <person name="Negash T."/>
            <person name="Nguyen T."/>
            <person name="Nguyen N."/>
            <person name="Nicol R."/>
            <person name="Norbu C."/>
            <person name="Norbu N."/>
            <person name="Novod N."/>
            <person name="O'Neill B."/>
            <person name="Osman S."/>
            <person name="Markiewicz E."/>
            <person name="Oyono O.L."/>
            <person name="Patti C."/>
            <person name="Phunkhang P."/>
            <person name="Pierre F."/>
            <person name="Priest M."/>
            <person name="Raghuraman S."/>
            <person name="Rege F."/>
            <person name="Reyes R."/>
            <person name="Rise C."/>
            <person name="Rogov P."/>
            <person name="Ross K."/>
            <person name="Ryan E."/>
            <person name="Settipalli S."/>
            <person name="Shea T."/>
            <person name="Sherpa N."/>
            <person name="Shi L."/>
            <person name="Shih D."/>
            <person name="Sparrow T."/>
            <person name="Spaulding J."/>
            <person name="Stalker J."/>
            <person name="Stange-Thomann N."/>
            <person name="Stavropoulos S."/>
            <person name="Stone C."/>
            <person name="Strader C."/>
            <person name="Tesfaye S."/>
            <person name="Thomson T."/>
            <person name="Thoulutsang Y."/>
            <person name="Thoulutsang D."/>
            <person name="Topham K."/>
            <person name="Topping I."/>
            <person name="Tsamla T."/>
            <person name="Vassiliev H."/>
            <person name="Vo A."/>
            <person name="Wangchuk T."/>
            <person name="Wangdi T."/>
            <person name="Weiand M."/>
            <person name="Wilkinson J."/>
            <person name="Wilson A."/>
            <person name="Yadav S."/>
            <person name="Young G."/>
            <person name="Yu Q."/>
            <person name="Zembek L."/>
            <person name="Zhong D."/>
            <person name="Zimmer A."/>
            <person name="Zwirko Z."/>
            <person name="Jaffe D.B."/>
            <person name="Alvarez P."/>
            <person name="Brockman W."/>
            <person name="Butler J."/>
            <person name="Chin C."/>
            <person name="Gnerre S."/>
            <person name="Grabherr M."/>
            <person name="Kleber M."/>
            <person name="Mauceli E."/>
            <person name="MacCallum I."/>
        </authorList>
    </citation>
    <scope>NUCLEOTIDE SEQUENCE [LARGE SCALE GENOMIC DNA]</scope>
    <source>
        <strain evidence="7 8">TSC#14021-0224.01</strain>
    </source>
</reference>